<keyword evidence="5" id="KW-1185">Reference proteome</keyword>
<gene>
    <name evidence="4" type="ORF">RS022_04290</name>
</gene>
<dbReference type="SUPFAM" id="SSF47729">
    <property type="entry name" value="IHF-like DNA-binding proteins"/>
    <property type="match status" value="1"/>
</dbReference>
<dbReference type="EMBL" id="CP114006">
    <property type="protein sequence ID" value="WAN63344.1"/>
    <property type="molecule type" value="Genomic_DNA"/>
</dbReference>
<dbReference type="PANTHER" id="PTHR33175:SF3">
    <property type="entry name" value="DNA-BINDING PROTEIN HU-BETA"/>
    <property type="match status" value="1"/>
</dbReference>
<dbReference type="CDD" id="cd00591">
    <property type="entry name" value="HU_IHF"/>
    <property type="match status" value="1"/>
</dbReference>
<proteinExistence type="inferred from homology"/>
<dbReference type="InterPro" id="IPR010992">
    <property type="entry name" value="IHF-like_DNA-bd_dom_sf"/>
</dbReference>
<evidence type="ECO:0000313" key="5">
    <source>
        <dbReference type="Proteomes" id="UP001164727"/>
    </source>
</evidence>
<dbReference type="GO" id="GO:0003677">
    <property type="term" value="F:DNA binding"/>
    <property type="evidence" value="ECO:0007669"/>
    <property type="project" value="UniProtKB-KW"/>
</dbReference>
<accession>A0ABY7BUG0</accession>
<dbReference type="Gene3D" id="4.10.520.10">
    <property type="entry name" value="IHF-like DNA-binding proteins"/>
    <property type="match status" value="1"/>
</dbReference>
<organism evidence="4 5">
    <name type="scientific">Candidatus Phytoplasma rubi</name>
    <dbReference type="NCBI Taxonomy" id="399025"/>
    <lineage>
        <taxon>Bacteria</taxon>
        <taxon>Bacillati</taxon>
        <taxon>Mycoplasmatota</taxon>
        <taxon>Mollicutes</taxon>
        <taxon>Acholeplasmatales</taxon>
        <taxon>Acholeplasmataceae</taxon>
        <taxon>Candidatus Phytoplasma</taxon>
        <taxon>16SrV (Elm yellows group)</taxon>
    </lineage>
</organism>
<dbReference type="SMART" id="SM00411">
    <property type="entry name" value="BHL"/>
    <property type="match status" value="1"/>
</dbReference>
<evidence type="ECO:0000313" key="4">
    <source>
        <dbReference type="EMBL" id="WAN63344.1"/>
    </source>
</evidence>
<reference evidence="4 5" key="1">
    <citation type="journal article" date="2023" name="Microbiol. Resour. Announc.">
        <title>Complete Genome of 'Candidatus Phytoplasma rubi' RS, a Phytopathogenic Bacterium Associated with Rubus Stunt Disease.</title>
        <authorList>
            <person name="Duckeck D."/>
            <person name="Zubert C."/>
            <person name="Bohm J.W."/>
            <person name="Carminati G."/>
            <person name="Schneider B."/>
            <person name="Kube M."/>
        </authorList>
    </citation>
    <scope>NUCLEOTIDE SEQUENCE [LARGE SCALE GENOMIC DNA]</scope>
    <source>
        <strain evidence="4 5">RS</strain>
    </source>
</reference>
<keyword evidence="1" id="KW-0226">DNA condensation</keyword>
<evidence type="ECO:0000256" key="1">
    <source>
        <dbReference type="ARBA" id="ARBA00023067"/>
    </source>
</evidence>
<name>A0ABY7BUG0_9MOLU</name>
<evidence type="ECO:0000256" key="3">
    <source>
        <dbReference type="RuleBase" id="RU003939"/>
    </source>
</evidence>
<dbReference type="PRINTS" id="PR01727">
    <property type="entry name" value="DNABINDINGHU"/>
</dbReference>
<dbReference type="Proteomes" id="UP001164727">
    <property type="component" value="Chromosome"/>
</dbReference>
<sequence>MSDAMTEIARGTYFKDRSKLKTKTKNNNKSNKRSQIIMTKKELIKKIALANKTSVTKTEEFYNIFENNLINAITKNEEVVLFPKIGKFKLKSRKAYIGRNPKTKKKLKIPAKTVVTFKLSKTIKDKVKTLILK</sequence>
<dbReference type="PANTHER" id="PTHR33175">
    <property type="entry name" value="DNA-BINDING PROTEIN HU"/>
    <property type="match status" value="1"/>
</dbReference>
<comment type="similarity">
    <text evidence="3">Belongs to the bacterial histone-like protein family.</text>
</comment>
<dbReference type="Pfam" id="PF00216">
    <property type="entry name" value="Bac_DNA_binding"/>
    <property type="match status" value="1"/>
</dbReference>
<keyword evidence="2 4" id="KW-0238">DNA-binding</keyword>
<dbReference type="InterPro" id="IPR000119">
    <property type="entry name" value="Hist_DNA-bd"/>
</dbReference>
<protein>
    <submittedName>
        <fullName evidence="4">DNA-binding protein HU</fullName>
    </submittedName>
</protein>
<evidence type="ECO:0000256" key="2">
    <source>
        <dbReference type="ARBA" id="ARBA00023125"/>
    </source>
</evidence>